<dbReference type="Proteomes" id="UP001165063">
    <property type="component" value="Unassembled WGS sequence"/>
</dbReference>
<comment type="caution">
    <text evidence="1">The sequence shown here is derived from an EMBL/GenBank/DDBJ whole genome shotgun (WGS) entry which is preliminary data.</text>
</comment>
<dbReference type="EMBL" id="BSXU01006579">
    <property type="protein sequence ID" value="GMG55985.1"/>
    <property type="molecule type" value="Genomic_DNA"/>
</dbReference>
<evidence type="ECO:0000313" key="2">
    <source>
        <dbReference type="Proteomes" id="UP001165063"/>
    </source>
</evidence>
<dbReference type="AlphaFoldDB" id="A0A9W6Z6D5"/>
<accession>A0A9W6Z6D5</accession>
<protein>
    <submittedName>
        <fullName evidence="1">Unnamed protein product</fullName>
    </submittedName>
</protein>
<reference evidence="1" key="1">
    <citation type="submission" date="2023-04" db="EMBL/GenBank/DDBJ databases">
        <title>Ambrosiozyma monospora NBRC 1965.</title>
        <authorList>
            <person name="Ichikawa N."/>
            <person name="Sato H."/>
            <person name="Tonouchi N."/>
        </authorList>
    </citation>
    <scope>NUCLEOTIDE SEQUENCE</scope>
    <source>
        <strain evidence="1">NBRC 1965</strain>
    </source>
</reference>
<organism evidence="1 2">
    <name type="scientific">Ambrosiozyma monospora</name>
    <name type="common">Yeast</name>
    <name type="synonym">Endomycopsis monosporus</name>
    <dbReference type="NCBI Taxonomy" id="43982"/>
    <lineage>
        <taxon>Eukaryota</taxon>
        <taxon>Fungi</taxon>
        <taxon>Dikarya</taxon>
        <taxon>Ascomycota</taxon>
        <taxon>Saccharomycotina</taxon>
        <taxon>Pichiomycetes</taxon>
        <taxon>Pichiales</taxon>
        <taxon>Pichiaceae</taxon>
        <taxon>Ambrosiozyma</taxon>
    </lineage>
</organism>
<keyword evidence="2" id="KW-1185">Reference proteome</keyword>
<gene>
    <name evidence="1" type="ORF">Amon01_000805400</name>
</gene>
<name>A0A9W6Z6D5_AMBMO</name>
<evidence type="ECO:0000313" key="1">
    <source>
        <dbReference type="EMBL" id="GMG55985.1"/>
    </source>
</evidence>
<sequence>MLVSCGVTAVSNWGDWRWCWFSGLITVWTWAWNCGSDHITVFISGGDTWDRGGDSFTMLISCGVTAVSNWGDSWCRFGGLITVWTWTWESGSNNITVFISGGDTWDRRGNSFTMFISCGESTITMTVWTRAWNSSGKNITMIIRGSVGTETCWFRVWTWCS</sequence>
<proteinExistence type="predicted"/>